<comment type="caution">
    <text evidence="2">The sequence shown here is derived from an EMBL/GenBank/DDBJ whole genome shotgun (WGS) entry which is preliminary data.</text>
</comment>
<keyword evidence="3" id="KW-1185">Reference proteome</keyword>
<reference evidence="2 3" key="1">
    <citation type="submission" date="2021-06" db="EMBL/GenBank/DDBJ databases">
        <title>Actinoplanes lichenicola sp. nov., and Actinoplanes ovalisporus sp. nov., isolated from lichen in Thailand.</title>
        <authorList>
            <person name="Saeng-In P."/>
            <person name="Kanchanasin P."/>
            <person name="Yuki M."/>
            <person name="Kudo T."/>
            <person name="Ohkuma M."/>
            <person name="Phongsopitanun W."/>
            <person name="Tanasupawat S."/>
        </authorList>
    </citation>
    <scope>NUCLEOTIDE SEQUENCE [LARGE SCALE GENOMIC DNA]</scope>
    <source>
        <strain evidence="2 3">NBRC 110975</strain>
    </source>
</reference>
<feature type="compositionally biased region" description="Basic and acidic residues" evidence="1">
    <location>
        <begin position="316"/>
        <end position="329"/>
    </location>
</feature>
<proteinExistence type="predicted"/>
<feature type="region of interest" description="Disordered" evidence="1">
    <location>
        <begin position="296"/>
        <end position="329"/>
    </location>
</feature>
<dbReference type="EMBL" id="JAHKKG010000001">
    <property type="protein sequence ID" value="MBU2662534.1"/>
    <property type="molecule type" value="Genomic_DNA"/>
</dbReference>
<evidence type="ECO:0000256" key="1">
    <source>
        <dbReference type="SAM" id="MobiDB-lite"/>
    </source>
</evidence>
<gene>
    <name evidence="2" type="ORF">KOI35_03330</name>
</gene>
<protein>
    <submittedName>
        <fullName evidence="2">Uncharacterized protein</fullName>
    </submittedName>
</protein>
<accession>A0ABS5YGB5</accession>
<dbReference type="Proteomes" id="UP001519654">
    <property type="component" value="Unassembled WGS sequence"/>
</dbReference>
<name>A0ABS5YGB5_9ACTN</name>
<evidence type="ECO:0000313" key="2">
    <source>
        <dbReference type="EMBL" id="MBU2662534.1"/>
    </source>
</evidence>
<dbReference type="RefSeq" id="WP_215784473.1">
    <property type="nucleotide sequence ID" value="NZ_JAHKKG010000001.1"/>
</dbReference>
<evidence type="ECO:0000313" key="3">
    <source>
        <dbReference type="Proteomes" id="UP001519654"/>
    </source>
</evidence>
<organism evidence="2 3">
    <name type="scientific">Paractinoplanes bogorensis</name>
    <dbReference type="NCBI Taxonomy" id="1610840"/>
    <lineage>
        <taxon>Bacteria</taxon>
        <taxon>Bacillati</taxon>
        <taxon>Actinomycetota</taxon>
        <taxon>Actinomycetes</taxon>
        <taxon>Micromonosporales</taxon>
        <taxon>Micromonosporaceae</taxon>
        <taxon>Paractinoplanes</taxon>
    </lineage>
</organism>
<sequence length="329" mass="35901">MTLPADLWEALRLDRSAIEAQVRFHRGYADLEDPPFDVRAIAEMMRHGPLPGADGGVIDLLGRNAPPLEHYRPTPSDPWIRPGEIADSLRLSAVANLLLDTRAGRADLIRAGHVYRGAGLPFGDFLLVAATGDRGISISDADRLFSESSRLLEPVQWIYLLLAAVADLEQAVPEQLITSQSIAVGAASQPFSTWWQIGDLTSRLAPDEEEIRLDLNRAIAEVARAHGRQLEFAMADTFHWSTGHSRVDIVDLDLAGAVAIAARVMATRGLRRWDPAEEFHDLSPLALVSITIGIQLGGEDPTPEDEPGPDPLGPTPDREDAGRFDHGFE</sequence>